<dbReference type="EMBL" id="LAQS01000075">
    <property type="protein sequence ID" value="KKZ69880.1"/>
    <property type="molecule type" value="Genomic_DNA"/>
</dbReference>
<accession>A0A2P2GED3</accession>
<name>A0A2P2GED3_STREW</name>
<evidence type="ECO:0000313" key="2">
    <source>
        <dbReference type="Proteomes" id="UP000265325"/>
    </source>
</evidence>
<evidence type="ECO:0000313" key="1">
    <source>
        <dbReference type="EMBL" id="KKZ69880.1"/>
    </source>
</evidence>
<comment type="caution">
    <text evidence="1">The sequence shown here is derived from an EMBL/GenBank/DDBJ whole genome shotgun (WGS) entry which is preliminary data.</text>
</comment>
<dbReference type="AlphaFoldDB" id="A0A2P2GED3"/>
<dbReference type="Proteomes" id="UP000265325">
    <property type="component" value="Unassembled WGS sequence"/>
</dbReference>
<reference evidence="1 2" key="1">
    <citation type="submission" date="2015-05" db="EMBL/GenBank/DDBJ databases">
        <title>Draft Genome assembly of Streptomyces showdoensis.</title>
        <authorList>
            <person name="Thapa K.K."/>
            <person name="Metsa-Ketela M."/>
        </authorList>
    </citation>
    <scope>NUCLEOTIDE SEQUENCE [LARGE SCALE GENOMIC DNA]</scope>
    <source>
        <strain evidence="1 2">ATCC 15227</strain>
    </source>
</reference>
<protein>
    <submittedName>
        <fullName evidence="1">Uncharacterized protein</fullName>
    </submittedName>
</protein>
<organism evidence="1 2">
    <name type="scientific">Streptomyces showdoensis</name>
    <dbReference type="NCBI Taxonomy" id="68268"/>
    <lineage>
        <taxon>Bacteria</taxon>
        <taxon>Bacillati</taxon>
        <taxon>Actinomycetota</taxon>
        <taxon>Actinomycetes</taxon>
        <taxon>Kitasatosporales</taxon>
        <taxon>Streptomycetaceae</taxon>
        <taxon>Streptomyces</taxon>
    </lineage>
</organism>
<sequence>MMVLYAVVSVREIHPGPGYPALCAAYGVEPVPGSHGLLLMQEKGGEGRKTLVSPDLGLCRMVADAIRPDFLHGEVIELPASAPFTTVTGWIEPVG</sequence>
<proteinExistence type="predicted"/>
<gene>
    <name evidence="1" type="ORF">VO63_31855</name>
</gene>
<keyword evidence="2" id="KW-1185">Reference proteome</keyword>